<accession>A0A2Z6GEC3</accession>
<evidence type="ECO:0000259" key="3">
    <source>
        <dbReference type="PROSITE" id="PS51087"/>
    </source>
</evidence>
<evidence type="ECO:0000313" key="5">
    <source>
        <dbReference type="Proteomes" id="UP000033070"/>
    </source>
</evidence>
<organism evidence="4 5">
    <name type="scientific">Ferriphaselus amnicola</name>
    <dbReference type="NCBI Taxonomy" id="1188319"/>
    <lineage>
        <taxon>Bacteria</taxon>
        <taxon>Pseudomonadati</taxon>
        <taxon>Pseudomonadota</taxon>
        <taxon>Betaproteobacteria</taxon>
        <taxon>Nitrosomonadales</taxon>
        <taxon>Gallionellaceae</taxon>
        <taxon>Ferriphaselus</taxon>
    </lineage>
</organism>
<dbReference type="Pfam" id="PF04379">
    <property type="entry name" value="DUF525"/>
    <property type="match status" value="1"/>
</dbReference>
<dbReference type="InterPro" id="IPR050718">
    <property type="entry name" value="ApaG-like"/>
</dbReference>
<feature type="domain" description="ApaG" evidence="3">
    <location>
        <begin position="4"/>
        <end position="128"/>
    </location>
</feature>
<evidence type="ECO:0000256" key="2">
    <source>
        <dbReference type="HAMAP-Rule" id="MF_00791"/>
    </source>
</evidence>
<dbReference type="STRING" id="1188319.OYT1_01452"/>
<dbReference type="RefSeq" id="WP_062626635.1">
    <property type="nucleotide sequence ID" value="NZ_AP018738.1"/>
</dbReference>
<dbReference type="InterPro" id="IPR007474">
    <property type="entry name" value="ApaG_domain"/>
</dbReference>
<dbReference type="AlphaFoldDB" id="A0A2Z6GEC3"/>
<evidence type="ECO:0000313" key="4">
    <source>
        <dbReference type="EMBL" id="BBE51926.1"/>
    </source>
</evidence>
<evidence type="ECO:0000256" key="1">
    <source>
        <dbReference type="ARBA" id="ARBA00017693"/>
    </source>
</evidence>
<dbReference type="PANTHER" id="PTHR47191:SF2">
    <property type="entry name" value="OS05G0170800 PROTEIN"/>
    <property type="match status" value="1"/>
</dbReference>
<dbReference type="SUPFAM" id="SSF110069">
    <property type="entry name" value="ApaG-like"/>
    <property type="match status" value="1"/>
</dbReference>
<proteinExistence type="inferred from homology"/>
<dbReference type="InterPro" id="IPR023065">
    <property type="entry name" value="Uncharacterised_ApaG"/>
</dbReference>
<dbReference type="OrthoDB" id="9795226at2"/>
<dbReference type="EMBL" id="AP018738">
    <property type="protein sequence ID" value="BBE51926.1"/>
    <property type="molecule type" value="Genomic_DNA"/>
</dbReference>
<dbReference type="PROSITE" id="PS51087">
    <property type="entry name" value="APAG"/>
    <property type="match status" value="1"/>
</dbReference>
<dbReference type="Gene3D" id="2.60.40.1470">
    <property type="entry name" value="ApaG domain"/>
    <property type="match status" value="1"/>
</dbReference>
<keyword evidence="5" id="KW-1185">Reference proteome</keyword>
<dbReference type="PANTHER" id="PTHR47191">
    <property type="entry name" value="OS05G0170800 PROTEIN"/>
    <property type="match status" value="1"/>
</dbReference>
<dbReference type="NCBIfam" id="NF003967">
    <property type="entry name" value="PRK05461.1"/>
    <property type="match status" value="1"/>
</dbReference>
<protein>
    <recommendedName>
        <fullName evidence="1 2">Protein ApaG</fullName>
    </recommendedName>
</protein>
<reference evidence="4 5" key="1">
    <citation type="submission" date="2018-06" db="EMBL/GenBank/DDBJ databases">
        <title>OYT1 Genome Sequencing.</title>
        <authorList>
            <person name="Kato S."/>
            <person name="Itoh T."/>
            <person name="Ohkuma M."/>
        </authorList>
    </citation>
    <scope>NUCLEOTIDE SEQUENCE [LARGE SCALE GENOMIC DNA]</scope>
    <source>
        <strain evidence="4 5">OYT1</strain>
    </source>
</reference>
<gene>
    <name evidence="2" type="primary">apaG</name>
    <name evidence="4" type="ORF">OYT1_ch2412</name>
</gene>
<dbReference type="InterPro" id="IPR036767">
    <property type="entry name" value="ApaG_sf"/>
</dbReference>
<dbReference type="HAMAP" id="MF_00791">
    <property type="entry name" value="ApaG"/>
    <property type="match status" value="1"/>
</dbReference>
<sequence>MSQQLTPIPIKVSVAVRYLEEQSDESAERYVFAYTITISNLGEQTIQLLRRHWVITDSNMKVQEVRGDGVVGEQPILKHGQSFEYTSGTALTTPVGTMSGSYSMQTSEGEPFELPIPQFVLSVPRVLH</sequence>
<dbReference type="Proteomes" id="UP000033070">
    <property type="component" value="Chromosome"/>
</dbReference>
<name>A0A2Z6GEC3_9PROT</name>
<dbReference type="KEGG" id="fam:OYT1_ch2412"/>